<evidence type="ECO:0000313" key="2">
    <source>
        <dbReference type="EMBL" id="ESW26391.1"/>
    </source>
</evidence>
<gene>
    <name evidence="2" type="ORF">PHAVU_003G116000g</name>
</gene>
<dbReference type="OMA" id="AICTINC"/>
<dbReference type="PANTHER" id="PTHR31973:SF187">
    <property type="entry name" value="MUTATOR TRANSPOSASE MUDRA PROTEIN"/>
    <property type="match status" value="1"/>
</dbReference>
<accession>V7CBV9</accession>
<dbReference type="Gramene" id="ESW26391">
    <property type="protein sequence ID" value="ESW26391"/>
    <property type="gene ID" value="PHAVU_003G116000g"/>
</dbReference>
<dbReference type="eggNOG" id="ENOG502QU1T">
    <property type="taxonomic scope" value="Eukaryota"/>
</dbReference>
<reference evidence="3" key="1">
    <citation type="journal article" date="2014" name="Nat. Genet.">
        <title>A reference genome for common bean and genome-wide analysis of dual domestications.</title>
        <authorList>
            <person name="Schmutz J."/>
            <person name="McClean P.E."/>
            <person name="Mamidi S."/>
            <person name="Wu G.A."/>
            <person name="Cannon S.B."/>
            <person name="Grimwood J."/>
            <person name="Jenkins J."/>
            <person name="Shu S."/>
            <person name="Song Q."/>
            <person name="Chavarro C."/>
            <person name="Torres-Torres M."/>
            <person name="Geffroy V."/>
            <person name="Moghaddam S.M."/>
            <person name="Gao D."/>
            <person name="Abernathy B."/>
            <person name="Barry K."/>
            <person name="Blair M."/>
            <person name="Brick M.A."/>
            <person name="Chovatia M."/>
            <person name="Gepts P."/>
            <person name="Goodstein D.M."/>
            <person name="Gonzales M."/>
            <person name="Hellsten U."/>
            <person name="Hyten D.L."/>
            <person name="Jia G."/>
            <person name="Kelly J.D."/>
            <person name="Kudrna D."/>
            <person name="Lee R."/>
            <person name="Richard M.M."/>
            <person name="Miklas P.N."/>
            <person name="Osorno J.M."/>
            <person name="Rodrigues J."/>
            <person name="Thareau V."/>
            <person name="Urrea C.A."/>
            <person name="Wang M."/>
            <person name="Yu Y."/>
            <person name="Zhang M."/>
            <person name="Wing R.A."/>
            <person name="Cregan P.B."/>
            <person name="Rokhsar D.S."/>
            <person name="Jackson S.A."/>
        </authorList>
    </citation>
    <scope>NUCLEOTIDE SEQUENCE [LARGE SCALE GENOMIC DNA]</scope>
    <source>
        <strain evidence="3">cv. G19833</strain>
    </source>
</reference>
<name>V7CBV9_PHAVU</name>
<evidence type="ECO:0000313" key="3">
    <source>
        <dbReference type="Proteomes" id="UP000000226"/>
    </source>
</evidence>
<proteinExistence type="predicted"/>
<dbReference type="PANTHER" id="PTHR31973">
    <property type="entry name" value="POLYPROTEIN, PUTATIVE-RELATED"/>
    <property type="match status" value="1"/>
</dbReference>
<organism evidence="2 3">
    <name type="scientific">Phaseolus vulgaris</name>
    <name type="common">Kidney bean</name>
    <name type="synonym">French bean</name>
    <dbReference type="NCBI Taxonomy" id="3885"/>
    <lineage>
        <taxon>Eukaryota</taxon>
        <taxon>Viridiplantae</taxon>
        <taxon>Streptophyta</taxon>
        <taxon>Embryophyta</taxon>
        <taxon>Tracheophyta</taxon>
        <taxon>Spermatophyta</taxon>
        <taxon>Magnoliopsida</taxon>
        <taxon>eudicotyledons</taxon>
        <taxon>Gunneridae</taxon>
        <taxon>Pentapetalae</taxon>
        <taxon>rosids</taxon>
        <taxon>fabids</taxon>
        <taxon>Fabales</taxon>
        <taxon>Fabaceae</taxon>
        <taxon>Papilionoideae</taxon>
        <taxon>50 kb inversion clade</taxon>
        <taxon>NPAAA clade</taxon>
        <taxon>indigoferoid/millettioid clade</taxon>
        <taxon>Phaseoleae</taxon>
        <taxon>Phaseolus</taxon>
    </lineage>
</organism>
<dbReference type="Pfam" id="PF10551">
    <property type="entry name" value="MULE"/>
    <property type="match status" value="1"/>
</dbReference>
<protein>
    <recommendedName>
        <fullName evidence="1">MULE transposase domain-containing protein</fullName>
    </recommendedName>
</protein>
<dbReference type="Proteomes" id="UP000000226">
    <property type="component" value="Chromosome 3"/>
</dbReference>
<dbReference type="InterPro" id="IPR018289">
    <property type="entry name" value="MULE_transposase_dom"/>
</dbReference>
<dbReference type="EMBL" id="CM002290">
    <property type="protein sequence ID" value="ESW26391.1"/>
    <property type="molecule type" value="Genomic_DNA"/>
</dbReference>
<sequence length="404" mass="46817">WSYFEIVGILKDMGFLTVQEMWYSRGGCEELKNRLWVLTLNKLLEVKKLNDVHTCARQFKVDLLSTKWLSGRLKTSLSQNPKLRSNDVRNKAVKKWNTSISKSKAQRAMAMALKTVQVSFQEQYKQIYDYAHEVMRANPGSTVKVKMKVEDMNGLKVFSIFYVCLKNCKDSFISCRPIIALDGCFLKDFYGGELLTAVGRDPNDQMLPLAYVVVEVECKDSWTWFLQFLIEDVGGLLPAIQELVPGVVQRFCVRHLYANFRKNFPGKKLKTLMWRAANNTYPQAWEREMRAIKKVNDAVFKHLIALPPRFWSRSRLTFTPNCDSLVNNISEGFNSVLVPAHAKPIITMLEDIKTYIMKRWAKNRLKIASFEGSICPKILSKLQKEANQTLYWIPRFDDDIHILF</sequence>
<feature type="domain" description="MULE transposase" evidence="1">
    <location>
        <begin position="179"/>
        <end position="259"/>
    </location>
</feature>
<keyword evidence="3" id="KW-1185">Reference proteome</keyword>
<dbReference type="AlphaFoldDB" id="V7CBV9"/>
<dbReference type="STRING" id="3885.V7CBV9"/>
<dbReference type="OrthoDB" id="1918246at2759"/>
<feature type="non-terminal residue" evidence="2">
    <location>
        <position position="1"/>
    </location>
</feature>
<evidence type="ECO:0000259" key="1">
    <source>
        <dbReference type="Pfam" id="PF10551"/>
    </source>
</evidence>